<dbReference type="EMBL" id="CAJNIZ010028104">
    <property type="protein sequence ID" value="CAE7505390.1"/>
    <property type="molecule type" value="Genomic_DNA"/>
</dbReference>
<sequence>FELRVCDRASLDAMGNDADRVEFRYRDSNNRIDVKCARTSALLPLALAMDAWSSAAQEAGIAIADQPSGSSAVALRQRNKIEMEQRAFGAIASTEAVASDSDESAYGHVKDATRDAAKDDRTFARSTAKLTPALFAEMTGGPGYAARGARSQPSTVVVSEIDAAEPEGAAAVASMYSVKRLISRTFSPHRAIVGSRLANLQFVLAIEVDTASQFAAKVFEWTAGSAPEVHDQLTSRTQMLEQYWTFVKAAEVVFNESLGYQMGFARCAKIPRQRTEKSIAEFQRGMAIRALAGPVWAPKAKSRSSLSPASSSTTPLLDQELAEKQKWAARLQAIADRAGSHATTSPAAEILSNEERSRLQLLVLTSGAPATMSNYIRKFEKLELWAAKSSFPLYPFSDDKFLKYCLFLDSKECGPTVIPSLRTAVRWVAFRINLEIPSLDTAEVMALEKSVFDKRGKPLKEAIPFPIPVVAAMEKFVMRDEFNEAEIFVWWILCMIFASLRFDDAIHVKPHEIELKEE</sequence>
<dbReference type="AlphaFoldDB" id="A0A812T3I5"/>
<reference evidence="1" key="1">
    <citation type="submission" date="2021-02" db="EMBL/GenBank/DDBJ databases">
        <authorList>
            <person name="Dougan E. K."/>
            <person name="Rhodes N."/>
            <person name="Thang M."/>
            <person name="Chan C."/>
        </authorList>
    </citation>
    <scope>NUCLEOTIDE SEQUENCE</scope>
</reference>
<proteinExistence type="predicted"/>
<name>A0A812T3I5_SYMPI</name>
<evidence type="ECO:0000313" key="2">
    <source>
        <dbReference type="Proteomes" id="UP000649617"/>
    </source>
</evidence>
<protein>
    <submittedName>
        <fullName evidence="1">Uncharacterized protein</fullName>
    </submittedName>
</protein>
<feature type="non-terminal residue" evidence="1">
    <location>
        <position position="1"/>
    </location>
</feature>
<feature type="non-terminal residue" evidence="1">
    <location>
        <position position="518"/>
    </location>
</feature>
<organism evidence="1 2">
    <name type="scientific">Symbiodinium pilosum</name>
    <name type="common">Dinoflagellate</name>
    <dbReference type="NCBI Taxonomy" id="2952"/>
    <lineage>
        <taxon>Eukaryota</taxon>
        <taxon>Sar</taxon>
        <taxon>Alveolata</taxon>
        <taxon>Dinophyceae</taxon>
        <taxon>Suessiales</taxon>
        <taxon>Symbiodiniaceae</taxon>
        <taxon>Symbiodinium</taxon>
    </lineage>
</organism>
<dbReference type="Proteomes" id="UP000649617">
    <property type="component" value="Unassembled WGS sequence"/>
</dbReference>
<keyword evidence="2" id="KW-1185">Reference proteome</keyword>
<accession>A0A812T3I5</accession>
<dbReference type="OrthoDB" id="415091at2759"/>
<comment type="caution">
    <text evidence="1">The sequence shown here is derived from an EMBL/GenBank/DDBJ whole genome shotgun (WGS) entry which is preliminary data.</text>
</comment>
<gene>
    <name evidence="1" type="ORF">SPIL2461_LOCUS13098</name>
</gene>
<evidence type="ECO:0000313" key="1">
    <source>
        <dbReference type="EMBL" id="CAE7505390.1"/>
    </source>
</evidence>